<dbReference type="RefSeq" id="WP_110937033.1">
    <property type="nucleotide sequence ID" value="NZ_KZ614146.1"/>
</dbReference>
<dbReference type="InterPro" id="IPR015424">
    <property type="entry name" value="PyrdxlP-dep_Trfase"/>
</dbReference>
<dbReference type="InterPro" id="IPR015421">
    <property type="entry name" value="PyrdxlP-dep_Trfase_major"/>
</dbReference>
<dbReference type="EMBL" id="PDOE01000008">
    <property type="protein sequence ID" value="RKL66200.1"/>
    <property type="molecule type" value="Genomic_DNA"/>
</dbReference>
<evidence type="ECO:0000313" key="6">
    <source>
        <dbReference type="Proteomes" id="UP000281498"/>
    </source>
</evidence>
<dbReference type="Proteomes" id="UP000281498">
    <property type="component" value="Unassembled WGS sequence"/>
</dbReference>
<evidence type="ECO:0000313" key="5">
    <source>
        <dbReference type="EMBL" id="RKL66200.1"/>
    </source>
</evidence>
<comment type="caution">
    <text evidence="5">The sequence shown here is derived from an EMBL/GenBank/DDBJ whole genome shotgun (WGS) entry which is preliminary data.</text>
</comment>
<feature type="domain" description="Aminotransferase class I/classII large" evidence="4">
    <location>
        <begin position="24"/>
        <end position="354"/>
    </location>
</feature>
<dbReference type="PROSITE" id="PS00105">
    <property type="entry name" value="AA_TRANSFER_CLASS_1"/>
    <property type="match status" value="1"/>
</dbReference>
<name>A0A3A9K5Q2_9BACI</name>
<dbReference type="Pfam" id="PF00155">
    <property type="entry name" value="Aminotran_1_2"/>
    <property type="match status" value="1"/>
</dbReference>
<dbReference type="PANTHER" id="PTHR42885">
    <property type="entry name" value="HISTIDINOL-PHOSPHATE AMINOTRANSFERASE-RELATED"/>
    <property type="match status" value="1"/>
</dbReference>
<comment type="similarity">
    <text evidence="3">Belongs to the class-I pyridoxal-phosphate-dependent aminotransferase family.</text>
</comment>
<proteinExistence type="inferred from homology"/>
<dbReference type="InterPro" id="IPR004838">
    <property type="entry name" value="NHTrfase_class1_PyrdxlP-BS"/>
</dbReference>
<dbReference type="OrthoDB" id="9813612at2"/>
<accession>A0A3A9K5Q2</accession>
<evidence type="ECO:0000259" key="4">
    <source>
        <dbReference type="Pfam" id="PF00155"/>
    </source>
</evidence>
<dbReference type="InterPro" id="IPR004839">
    <property type="entry name" value="Aminotransferase_I/II_large"/>
</dbReference>
<comment type="cofactor">
    <cofactor evidence="1 3">
        <name>pyridoxal 5'-phosphate</name>
        <dbReference type="ChEBI" id="CHEBI:597326"/>
    </cofactor>
</comment>
<keyword evidence="3" id="KW-0032">Aminotransferase</keyword>
<evidence type="ECO:0000256" key="3">
    <source>
        <dbReference type="RuleBase" id="RU000481"/>
    </source>
</evidence>
<dbReference type="CDD" id="cd00609">
    <property type="entry name" value="AAT_like"/>
    <property type="match status" value="1"/>
</dbReference>
<dbReference type="PANTHER" id="PTHR42885:SF1">
    <property type="entry name" value="THREONINE-PHOSPHATE DECARBOXYLASE"/>
    <property type="match status" value="1"/>
</dbReference>
<keyword evidence="2" id="KW-0663">Pyridoxal phosphate</keyword>
<keyword evidence="6" id="KW-1185">Reference proteome</keyword>
<organism evidence="5 6">
    <name type="scientific">Salipaludibacillus neizhouensis</name>
    <dbReference type="NCBI Taxonomy" id="885475"/>
    <lineage>
        <taxon>Bacteria</taxon>
        <taxon>Bacillati</taxon>
        <taxon>Bacillota</taxon>
        <taxon>Bacilli</taxon>
        <taxon>Bacillales</taxon>
        <taxon>Bacillaceae</taxon>
    </lineage>
</organism>
<evidence type="ECO:0000256" key="2">
    <source>
        <dbReference type="ARBA" id="ARBA00022898"/>
    </source>
</evidence>
<keyword evidence="3" id="KW-0808">Transferase</keyword>
<dbReference type="GO" id="GO:0030170">
    <property type="term" value="F:pyridoxal phosphate binding"/>
    <property type="evidence" value="ECO:0007669"/>
    <property type="project" value="InterPro"/>
</dbReference>
<protein>
    <recommendedName>
        <fullName evidence="3">Aminotransferase</fullName>
        <ecNumber evidence="3">2.6.1.-</ecNumber>
    </recommendedName>
</protein>
<dbReference type="InterPro" id="IPR015422">
    <property type="entry name" value="PyrdxlP-dep_Trfase_small"/>
</dbReference>
<dbReference type="SUPFAM" id="SSF53383">
    <property type="entry name" value="PLP-dependent transferases"/>
    <property type="match status" value="1"/>
</dbReference>
<evidence type="ECO:0000256" key="1">
    <source>
        <dbReference type="ARBA" id="ARBA00001933"/>
    </source>
</evidence>
<dbReference type="Gene3D" id="3.90.1150.10">
    <property type="entry name" value="Aspartate Aminotransferase, domain 1"/>
    <property type="match status" value="1"/>
</dbReference>
<reference evidence="5 6" key="1">
    <citation type="submission" date="2017-10" db="EMBL/GenBank/DDBJ databases">
        <title>Bacillus sp. nov., a halophilic bacterium isolated from a Keqin Lake.</title>
        <authorList>
            <person name="Wang H."/>
        </authorList>
    </citation>
    <scope>NUCLEOTIDE SEQUENCE [LARGE SCALE GENOMIC DNA]</scope>
    <source>
        <strain evidence="5 6">KCTC 13187</strain>
    </source>
</reference>
<dbReference type="Gene3D" id="3.40.640.10">
    <property type="entry name" value="Type I PLP-dependent aspartate aminotransferase-like (Major domain)"/>
    <property type="match status" value="1"/>
</dbReference>
<sequence length="361" mass="41443">MKWPSHGGQPEALRESLGFPMSSDVIDFSANINPLGPPTWMKKELGKHFTELIKYPDPTYFKARKSLAFSEDLQPDQVLVTNGGAEAIFLIAKLFEGKQAIVVHPTFLEYERACFHYHLKVKDAFFSLDEEFDLPIDKMIMECKTTDVMFLCRPNNPSGTIIKEETVRRLLIEGKKHNTYIVVDEAFVDFLPGEEASLSGLLSDYENLIILRSMTKMYAIPGLRVGYILADKKIIKQAGDGQIPWSVNTLAANFIPGMVEDKLFLEKTKTWLQTELTFLREELDKLNFYMSSTHVNFYLLRDREFPMETDLLFKHLLKAGIVARHTFNFKGLDGHFLRLAVRSSHENKVLLEALKNWRAKQ</sequence>
<dbReference type="EC" id="2.6.1.-" evidence="3"/>
<dbReference type="GO" id="GO:0008483">
    <property type="term" value="F:transaminase activity"/>
    <property type="evidence" value="ECO:0007669"/>
    <property type="project" value="UniProtKB-KW"/>
</dbReference>
<dbReference type="AlphaFoldDB" id="A0A3A9K5Q2"/>
<gene>
    <name evidence="5" type="ORF">CR203_16730</name>
</gene>